<organism evidence="2 3">
    <name type="scientific">Trifolium medium</name>
    <dbReference type="NCBI Taxonomy" id="97028"/>
    <lineage>
        <taxon>Eukaryota</taxon>
        <taxon>Viridiplantae</taxon>
        <taxon>Streptophyta</taxon>
        <taxon>Embryophyta</taxon>
        <taxon>Tracheophyta</taxon>
        <taxon>Spermatophyta</taxon>
        <taxon>Magnoliopsida</taxon>
        <taxon>eudicotyledons</taxon>
        <taxon>Gunneridae</taxon>
        <taxon>Pentapetalae</taxon>
        <taxon>rosids</taxon>
        <taxon>fabids</taxon>
        <taxon>Fabales</taxon>
        <taxon>Fabaceae</taxon>
        <taxon>Papilionoideae</taxon>
        <taxon>50 kb inversion clade</taxon>
        <taxon>NPAAA clade</taxon>
        <taxon>Hologalegina</taxon>
        <taxon>IRL clade</taxon>
        <taxon>Trifolieae</taxon>
        <taxon>Trifolium</taxon>
    </lineage>
</organism>
<dbReference type="EMBL" id="LXQA010556847">
    <property type="protein sequence ID" value="MCI59083.1"/>
    <property type="molecule type" value="Genomic_DNA"/>
</dbReference>
<comment type="caution">
    <text evidence="2">The sequence shown here is derived from an EMBL/GenBank/DDBJ whole genome shotgun (WGS) entry which is preliminary data.</text>
</comment>
<reference evidence="2 3" key="1">
    <citation type="journal article" date="2018" name="Front. Plant Sci.">
        <title>Red Clover (Trifolium pratense) and Zigzag Clover (T. medium) - A Picture of Genomic Similarities and Differences.</title>
        <authorList>
            <person name="Dluhosova J."/>
            <person name="Istvanek J."/>
            <person name="Nedelnik J."/>
            <person name="Repkova J."/>
        </authorList>
    </citation>
    <scope>NUCLEOTIDE SEQUENCE [LARGE SCALE GENOMIC DNA]</scope>
    <source>
        <strain evidence="3">cv. 10/8</strain>
        <tissue evidence="2">Leaf</tissue>
    </source>
</reference>
<evidence type="ECO:0000313" key="2">
    <source>
        <dbReference type="EMBL" id="MCI59083.1"/>
    </source>
</evidence>
<evidence type="ECO:0000313" key="3">
    <source>
        <dbReference type="Proteomes" id="UP000265520"/>
    </source>
</evidence>
<keyword evidence="3" id="KW-1185">Reference proteome</keyword>
<feature type="region of interest" description="Disordered" evidence="1">
    <location>
        <begin position="1"/>
        <end position="22"/>
    </location>
</feature>
<proteinExistence type="predicted"/>
<protein>
    <submittedName>
        <fullName evidence="2">Zinc finger protein</fullName>
    </submittedName>
</protein>
<evidence type="ECO:0000256" key="1">
    <source>
        <dbReference type="SAM" id="MobiDB-lite"/>
    </source>
</evidence>
<dbReference type="AlphaFoldDB" id="A0A392TD50"/>
<accession>A0A392TD50</accession>
<sequence>GSNHGASLGIGGATTSRIDDEVRRNNKNGAILKLGKSSTNIVASTSTMNDIRNSKSNIEEELSDCESSALDLALKL</sequence>
<name>A0A392TD50_9FABA</name>
<dbReference type="Proteomes" id="UP000265520">
    <property type="component" value="Unassembled WGS sequence"/>
</dbReference>
<feature type="non-terminal residue" evidence="2">
    <location>
        <position position="1"/>
    </location>
</feature>